<evidence type="ECO:0000256" key="4">
    <source>
        <dbReference type="ARBA" id="ARBA00023180"/>
    </source>
</evidence>
<dbReference type="Pfam" id="PF00295">
    <property type="entry name" value="Glyco_hydro_28"/>
    <property type="match status" value="1"/>
</dbReference>
<protein>
    <recommendedName>
        <fullName evidence="10">Glycoside hydrolase family 28 protein</fullName>
    </recommendedName>
</protein>
<gene>
    <name evidence="8" type="ORF">TrLO_g14222</name>
</gene>
<keyword evidence="3" id="KW-1015">Disulfide bond</keyword>
<sequence length="442" mass="48625">MLSPITLLTMLSLLPFAFSTQLEWKGIPSSKSSASSNTLTLNTALSTLPPNTSLLIPNQTFYLSGGVYASNLINATIILDGTLKFDDSGRKNWPTESCTKGTCVKKAILIEGARGLTLTSTNVNGGLVDGSGEKWWGYVEYLIYGEDRPKLITLYNVTDVLVEDWHFRQSAYHTFHADDIANLEIRRCTIDNRFNDKDSHGPLNLQALNTDGFDVSGKNIYIHDCKVWNQDDCFTIVPTTGDGINADCTENVLIENVEASGLGLTVGSIKPTTNHACIKNITFRNAYMHHTFKGIYIKSASNPDPTASAEITDILYENITMDQPEQVPIWIGPAQEGDSENACSLAWPYVDRAECPAPNDTMKWTNVVLRNVMIKGAKVSPGIIFGNEDNPMEGVVFDGVVFDNFEDLEEAKPWGEDFYYCKGVQGVAMGGTTPVPPCFKKE</sequence>
<dbReference type="InterPro" id="IPR012334">
    <property type="entry name" value="Pectin_lyas_fold"/>
</dbReference>
<dbReference type="GO" id="GO:0004650">
    <property type="term" value="F:polygalacturonase activity"/>
    <property type="evidence" value="ECO:0007669"/>
    <property type="project" value="InterPro"/>
</dbReference>
<dbReference type="SUPFAM" id="SSF51126">
    <property type="entry name" value="Pectin lyase-like"/>
    <property type="match status" value="1"/>
</dbReference>
<organism evidence="8 9">
    <name type="scientific">Triparma laevis f. longispina</name>
    <dbReference type="NCBI Taxonomy" id="1714387"/>
    <lineage>
        <taxon>Eukaryota</taxon>
        <taxon>Sar</taxon>
        <taxon>Stramenopiles</taxon>
        <taxon>Ochrophyta</taxon>
        <taxon>Bolidophyceae</taxon>
        <taxon>Parmales</taxon>
        <taxon>Triparmaceae</taxon>
        <taxon>Triparma</taxon>
    </lineage>
</organism>
<keyword evidence="9" id="KW-1185">Reference proteome</keyword>
<evidence type="ECO:0000256" key="5">
    <source>
        <dbReference type="ARBA" id="ARBA00023295"/>
    </source>
</evidence>
<dbReference type="InterPro" id="IPR000743">
    <property type="entry name" value="Glyco_hydro_28"/>
</dbReference>
<accession>A0A9W7C2T6</accession>
<comment type="similarity">
    <text evidence="1 6">Belongs to the glycosyl hydrolase 28 family.</text>
</comment>
<feature type="chain" id="PRO_5040836189" description="Glycoside hydrolase family 28 protein" evidence="7">
    <location>
        <begin position="20"/>
        <end position="442"/>
    </location>
</feature>
<dbReference type="PANTHER" id="PTHR31736:SF19">
    <property type="entry name" value="PECTIN LYASE SUPERFAMILY PROTEIN-RELATED"/>
    <property type="match status" value="1"/>
</dbReference>
<evidence type="ECO:0000256" key="6">
    <source>
        <dbReference type="RuleBase" id="RU361169"/>
    </source>
</evidence>
<evidence type="ECO:0000256" key="1">
    <source>
        <dbReference type="ARBA" id="ARBA00008834"/>
    </source>
</evidence>
<evidence type="ECO:0000313" key="8">
    <source>
        <dbReference type="EMBL" id="GMH98926.1"/>
    </source>
</evidence>
<feature type="signal peptide" evidence="7">
    <location>
        <begin position="1"/>
        <end position="19"/>
    </location>
</feature>
<dbReference type="EMBL" id="BRXW01000001">
    <property type="protein sequence ID" value="GMH98926.1"/>
    <property type="molecule type" value="Genomic_DNA"/>
</dbReference>
<evidence type="ECO:0000256" key="2">
    <source>
        <dbReference type="ARBA" id="ARBA00022801"/>
    </source>
</evidence>
<dbReference type="Proteomes" id="UP001165122">
    <property type="component" value="Unassembled WGS sequence"/>
</dbReference>
<evidence type="ECO:0008006" key="10">
    <source>
        <dbReference type="Google" id="ProtNLM"/>
    </source>
</evidence>
<keyword evidence="5 6" id="KW-0326">Glycosidase</keyword>
<dbReference type="OrthoDB" id="187139at2759"/>
<dbReference type="GO" id="GO:0005975">
    <property type="term" value="P:carbohydrate metabolic process"/>
    <property type="evidence" value="ECO:0007669"/>
    <property type="project" value="InterPro"/>
</dbReference>
<dbReference type="GO" id="GO:0046576">
    <property type="term" value="F:rhamnogalacturonan alpha-L-rhamnopyranosyl-(1-&gt;4)-alpha-D-galactopyranosyluronide lyase activity"/>
    <property type="evidence" value="ECO:0007669"/>
    <property type="project" value="UniProtKB-ARBA"/>
</dbReference>
<dbReference type="Gene3D" id="2.160.20.10">
    <property type="entry name" value="Single-stranded right-handed beta-helix, Pectin lyase-like"/>
    <property type="match status" value="1"/>
</dbReference>
<proteinExistence type="inferred from homology"/>
<evidence type="ECO:0000256" key="7">
    <source>
        <dbReference type="SAM" id="SignalP"/>
    </source>
</evidence>
<dbReference type="PANTHER" id="PTHR31736">
    <property type="match status" value="1"/>
</dbReference>
<keyword evidence="4" id="KW-0325">Glycoprotein</keyword>
<keyword evidence="7" id="KW-0732">Signal</keyword>
<comment type="caution">
    <text evidence="8">The sequence shown here is derived from an EMBL/GenBank/DDBJ whole genome shotgun (WGS) entry which is preliminary data.</text>
</comment>
<keyword evidence="2 6" id="KW-0378">Hydrolase</keyword>
<reference evidence="9" key="1">
    <citation type="journal article" date="2023" name="Commun. Biol.">
        <title>Genome analysis of Parmales, the sister group of diatoms, reveals the evolutionary specialization of diatoms from phago-mixotrophs to photoautotrophs.</title>
        <authorList>
            <person name="Ban H."/>
            <person name="Sato S."/>
            <person name="Yoshikawa S."/>
            <person name="Yamada K."/>
            <person name="Nakamura Y."/>
            <person name="Ichinomiya M."/>
            <person name="Sato N."/>
            <person name="Blanc-Mathieu R."/>
            <person name="Endo H."/>
            <person name="Kuwata A."/>
            <person name="Ogata H."/>
        </authorList>
    </citation>
    <scope>NUCLEOTIDE SEQUENCE [LARGE SCALE GENOMIC DNA]</scope>
    <source>
        <strain evidence="9">NIES 3700</strain>
    </source>
</reference>
<evidence type="ECO:0000313" key="9">
    <source>
        <dbReference type="Proteomes" id="UP001165122"/>
    </source>
</evidence>
<evidence type="ECO:0000256" key="3">
    <source>
        <dbReference type="ARBA" id="ARBA00023157"/>
    </source>
</evidence>
<dbReference type="AlphaFoldDB" id="A0A9W7C2T6"/>
<dbReference type="InterPro" id="IPR011050">
    <property type="entry name" value="Pectin_lyase_fold/virulence"/>
</dbReference>
<name>A0A9W7C2T6_9STRA</name>